<organism evidence="1 2">
    <name type="scientific">Hyaloscypha bicolor E</name>
    <dbReference type="NCBI Taxonomy" id="1095630"/>
    <lineage>
        <taxon>Eukaryota</taxon>
        <taxon>Fungi</taxon>
        <taxon>Dikarya</taxon>
        <taxon>Ascomycota</taxon>
        <taxon>Pezizomycotina</taxon>
        <taxon>Leotiomycetes</taxon>
        <taxon>Helotiales</taxon>
        <taxon>Hyaloscyphaceae</taxon>
        <taxon>Hyaloscypha</taxon>
        <taxon>Hyaloscypha bicolor</taxon>
    </lineage>
</organism>
<dbReference type="PANTHER" id="PTHR34846">
    <property type="entry name" value="4-CARBOXYMUCONOLACTONE DECARBOXYLASE FAMILY PROTEIN (AFU_ORTHOLOGUE AFUA_6G11590)"/>
    <property type="match status" value="1"/>
</dbReference>
<dbReference type="InterPro" id="IPR029032">
    <property type="entry name" value="AhpD-like"/>
</dbReference>
<dbReference type="EMBL" id="KZ613843">
    <property type="protein sequence ID" value="PMD57873.1"/>
    <property type="molecule type" value="Genomic_DNA"/>
</dbReference>
<proteinExistence type="predicted"/>
<name>A0A2J6T4L8_9HELO</name>
<reference evidence="1 2" key="1">
    <citation type="submission" date="2016-04" db="EMBL/GenBank/DDBJ databases">
        <title>A degradative enzymes factory behind the ericoid mycorrhizal symbiosis.</title>
        <authorList>
            <consortium name="DOE Joint Genome Institute"/>
            <person name="Martino E."/>
            <person name="Morin E."/>
            <person name="Grelet G."/>
            <person name="Kuo A."/>
            <person name="Kohler A."/>
            <person name="Daghino S."/>
            <person name="Barry K."/>
            <person name="Choi C."/>
            <person name="Cichocki N."/>
            <person name="Clum A."/>
            <person name="Copeland A."/>
            <person name="Hainaut M."/>
            <person name="Haridas S."/>
            <person name="Labutti K."/>
            <person name="Lindquist E."/>
            <person name="Lipzen A."/>
            <person name="Khouja H.-R."/>
            <person name="Murat C."/>
            <person name="Ohm R."/>
            <person name="Olson A."/>
            <person name="Spatafora J."/>
            <person name="Veneault-Fourrey C."/>
            <person name="Henrissat B."/>
            <person name="Grigoriev I."/>
            <person name="Martin F."/>
            <person name="Perotto S."/>
        </authorList>
    </citation>
    <scope>NUCLEOTIDE SEQUENCE [LARGE SCALE GENOMIC DNA]</scope>
    <source>
        <strain evidence="1 2">E</strain>
    </source>
</reference>
<dbReference type="GeneID" id="36583229"/>
<dbReference type="AlphaFoldDB" id="A0A2J6T4L8"/>
<dbReference type="SUPFAM" id="SSF69118">
    <property type="entry name" value="AhpD-like"/>
    <property type="match status" value="1"/>
</dbReference>
<dbReference type="OrthoDB" id="9998495at2759"/>
<protein>
    <recommendedName>
        <fullName evidence="3">Carboxymuconolactone decarboxylase-like domain-containing protein</fullName>
    </recommendedName>
</protein>
<keyword evidence="2" id="KW-1185">Reference proteome</keyword>
<gene>
    <name evidence="1" type="ORF">K444DRAFT_533414</name>
</gene>
<feature type="non-terminal residue" evidence="1">
    <location>
        <position position="1"/>
    </location>
</feature>
<dbReference type="RefSeq" id="XP_024734777.1">
    <property type="nucleotide sequence ID" value="XM_024875149.1"/>
</dbReference>
<accession>A0A2J6T4L8</accession>
<dbReference type="InParanoid" id="A0A2J6T4L8"/>
<evidence type="ECO:0008006" key="3">
    <source>
        <dbReference type="Google" id="ProtNLM"/>
    </source>
</evidence>
<evidence type="ECO:0000313" key="2">
    <source>
        <dbReference type="Proteomes" id="UP000235371"/>
    </source>
</evidence>
<sequence>DILEIAICRTMLIAGAWHEWNNHVSKLLAADGFTEEKLSVVKLVHLTSQGPLNDRQWAALLYADYISRAVSVPDSIFAKLEVAGFSEKEIVELTATIATYNMVGRFFVALDIAEANDKPPQWLK</sequence>
<evidence type="ECO:0000313" key="1">
    <source>
        <dbReference type="EMBL" id="PMD57873.1"/>
    </source>
</evidence>
<dbReference type="Proteomes" id="UP000235371">
    <property type="component" value="Unassembled WGS sequence"/>
</dbReference>
<dbReference type="Gene3D" id="1.20.1290.10">
    <property type="entry name" value="AhpD-like"/>
    <property type="match status" value="1"/>
</dbReference>
<dbReference type="PANTHER" id="PTHR34846:SF11">
    <property type="entry name" value="4-CARBOXYMUCONOLACTONE DECARBOXYLASE FAMILY PROTEIN (AFU_ORTHOLOGUE AFUA_6G11590)"/>
    <property type="match status" value="1"/>
</dbReference>